<gene>
    <name evidence="4" type="ORF">ABZ931_32520</name>
</gene>
<dbReference type="PROSITE" id="PS51841">
    <property type="entry name" value="LTD"/>
    <property type="match status" value="1"/>
</dbReference>
<dbReference type="InterPro" id="IPR036415">
    <property type="entry name" value="Lamin_tail_dom_sf"/>
</dbReference>
<feature type="signal peptide" evidence="2">
    <location>
        <begin position="1"/>
        <end position="34"/>
    </location>
</feature>
<keyword evidence="2" id="KW-0732">Signal</keyword>
<evidence type="ECO:0000259" key="3">
    <source>
        <dbReference type="PROSITE" id="PS51841"/>
    </source>
</evidence>
<feature type="chain" id="PRO_5045139372" evidence="2">
    <location>
        <begin position="35"/>
        <end position="208"/>
    </location>
</feature>
<accession>A0ABV3B8B0</accession>
<dbReference type="InterPro" id="IPR001322">
    <property type="entry name" value="Lamin_tail_dom"/>
</dbReference>
<dbReference type="SUPFAM" id="SSF74853">
    <property type="entry name" value="Lamin A/C globular tail domain"/>
    <property type="match status" value="1"/>
</dbReference>
<organism evidence="4 5">
    <name type="scientific">Streptomyces neyagawaensis</name>
    <dbReference type="NCBI Taxonomy" id="42238"/>
    <lineage>
        <taxon>Bacteria</taxon>
        <taxon>Bacillati</taxon>
        <taxon>Actinomycetota</taxon>
        <taxon>Actinomycetes</taxon>
        <taxon>Kitasatosporales</taxon>
        <taxon>Streptomycetaceae</taxon>
        <taxon>Streptomyces</taxon>
    </lineage>
</organism>
<proteinExistence type="predicted"/>
<feature type="domain" description="LTD" evidence="3">
    <location>
        <begin position="33"/>
        <end position="155"/>
    </location>
</feature>
<dbReference type="Proteomes" id="UP001551189">
    <property type="component" value="Unassembled WGS sequence"/>
</dbReference>
<sequence length="208" mass="23090">MSATATASAGARRLAAATLAAGALISVVTLPASAADHDRHERPRVTISEVQYDAPGRDDRSNRSLNREWVEITNTARRGVDLDGWTLENEDGRTYTFDDYRLRGRTTVRIHTGFGRDTASDLFQGSRHHVWGNYSDTATLRNDRGRFIDSESWGHHRHGDHGLGDHRHGDHGLGGHRHGDEGLGGHRHGDEGPRHGDHRHGDNGHHHR</sequence>
<comment type="caution">
    <text evidence="4">The sequence shown here is derived from an EMBL/GenBank/DDBJ whole genome shotgun (WGS) entry which is preliminary data.</text>
</comment>
<dbReference type="RefSeq" id="WP_359700715.1">
    <property type="nucleotide sequence ID" value="NZ_JBEYXT010000227.1"/>
</dbReference>
<feature type="compositionally biased region" description="Basic and acidic residues" evidence="1">
    <location>
        <begin position="35"/>
        <end position="44"/>
    </location>
</feature>
<dbReference type="Pfam" id="PF00932">
    <property type="entry name" value="LTD"/>
    <property type="match status" value="1"/>
</dbReference>
<evidence type="ECO:0000313" key="4">
    <source>
        <dbReference type="EMBL" id="MEU6805688.1"/>
    </source>
</evidence>
<dbReference type="EMBL" id="JBEYXT010000227">
    <property type="protein sequence ID" value="MEU6805688.1"/>
    <property type="molecule type" value="Genomic_DNA"/>
</dbReference>
<dbReference type="Gene3D" id="2.60.40.1260">
    <property type="entry name" value="Lamin Tail domain"/>
    <property type="match status" value="1"/>
</dbReference>
<reference evidence="4 5" key="1">
    <citation type="submission" date="2024-06" db="EMBL/GenBank/DDBJ databases">
        <title>The Natural Products Discovery Center: Release of the First 8490 Sequenced Strains for Exploring Actinobacteria Biosynthetic Diversity.</title>
        <authorList>
            <person name="Kalkreuter E."/>
            <person name="Kautsar S.A."/>
            <person name="Yang D."/>
            <person name="Bader C.D."/>
            <person name="Teijaro C.N."/>
            <person name="Fluegel L."/>
            <person name="Davis C.M."/>
            <person name="Simpson J.R."/>
            <person name="Lauterbach L."/>
            <person name="Steele A.D."/>
            <person name="Gui C."/>
            <person name="Meng S."/>
            <person name="Li G."/>
            <person name="Viehrig K."/>
            <person name="Ye F."/>
            <person name="Su P."/>
            <person name="Kiefer A.F."/>
            <person name="Nichols A."/>
            <person name="Cepeda A.J."/>
            <person name="Yan W."/>
            <person name="Fan B."/>
            <person name="Jiang Y."/>
            <person name="Adhikari A."/>
            <person name="Zheng C.-J."/>
            <person name="Schuster L."/>
            <person name="Cowan T.M."/>
            <person name="Smanski M.J."/>
            <person name="Chevrette M.G."/>
            <person name="De Carvalho L.P.S."/>
            <person name="Shen B."/>
        </authorList>
    </citation>
    <scope>NUCLEOTIDE SEQUENCE [LARGE SCALE GENOMIC DNA]</scope>
    <source>
        <strain evidence="4 5">NPDC046851</strain>
    </source>
</reference>
<feature type="region of interest" description="Disordered" evidence="1">
    <location>
        <begin position="33"/>
        <end position="62"/>
    </location>
</feature>
<evidence type="ECO:0000256" key="2">
    <source>
        <dbReference type="SAM" id="SignalP"/>
    </source>
</evidence>
<name>A0ABV3B8B0_9ACTN</name>
<feature type="region of interest" description="Disordered" evidence="1">
    <location>
        <begin position="159"/>
        <end position="208"/>
    </location>
</feature>
<keyword evidence="5" id="KW-1185">Reference proteome</keyword>
<evidence type="ECO:0000256" key="1">
    <source>
        <dbReference type="SAM" id="MobiDB-lite"/>
    </source>
</evidence>
<protein>
    <submittedName>
        <fullName evidence="4">Lamin tail domain-containing protein</fullName>
    </submittedName>
</protein>
<evidence type="ECO:0000313" key="5">
    <source>
        <dbReference type="Proteomes" id="UP001551189"/>
    </source>
</evidence>